<gene>
    <name evidence="1" type="ORF">SA2016_0122</name>
</gene>
<dbReference type="EMBL" id="CP014518">
    <property type="protein sequence ID" value="AMM30827.1"/>
    <property type="molecule type" value="Genomic_DNA"/>
</dbReference>
<evidence type="ECO:0000313" key="1">
    <source>
        <dbReference type="EMBL" id="AMM30827.1"/>
    </source>
</evidence>
<accession>A0A126ZV38</accession>
<organism evidence="1 2">
    <name type="scientific">Sinomonas atrocyanea</name>
    <dbReference type="NCBI Taxonomy" id="37927"/>
    <lineage>
        <taxon>Bacteria</taxon>
        <taxon>Bacillati</taxon>
        <taxon>Actinomycetota</taxon>
        <taxon>Actinomycetes</taxon>
        <taxon>Micrococcales</taxon>
        <taxon>Micrococcaceae</taxon>
        <taxon>Sinomonas</taxon>
    </lineage>
</organism>
<dbReference type="STRING" id="37927.SA2016_0122"/>
<sequence length="70" mass="7385">MNTMKITVSVPHAAVRDSLLNDAEDSLRPHALAVGHGILVTRHSPTQYSVATSAAVPVGETHETCLLEPA</sequence>
<dbReference type="Proteomes" id="UP000070134">
    <property type="component" value="Chromosome"/>
</dbReference>
<keyword evidence="2" id="KW-1185">Reference proteome</keyword>
<name>A0A126ZV38_9MICC</name>
<dbReference type="AlphaFoldDB" id="A0A126ZV38"/>
<protein>
    <submittedName>
        <fullName evidence="1">Uncharacterized protein</fullName>
    </submittedName>
</protein>
<dbReference type="RefSeq" id="WP_066494265.1">
    <property type="nucleotide sequence ID" value="NZ_BJMO01000034.1"/>
</dbReference>
<proteinExistence type="predicted"/>
<dbReference type="KEGG" id="satk:SA2016_0122"/>
<reference evidence="1 2" key="1">
    <citation type="submission" date="2016-02" db="EMBL/GenBank/DDBJ databases">
        <title>Complete genome of Sinomonas atrocyanea KCTC 3377.</title>
        <authorList>
            <person name="Kim K.M."/>
        </authorList>
    </citation>
    <scope>NUCLEOTIDE SEQUENCE [LARGE SCALE GENOMIC DNA]</scope>
    <source>
        <strain evidence="1 2">KCTC 3377</strain>
    </source>
</reference>
<evidence type="ECO:0000313" key="2">
    <source>
        <dbReference type="Proteomes" id="UP000070134"/>
    </source>
</evidence>